<reference evidence="2 3" key="1">
    <citation type="journal article" date="2019" name="Nat. Ecol. Evol.">
        <title>Megaphylogeny resolves global patterns of mushroom evolution.</title>
        <authorList>
            <person name="Varga T."/>
            <person name="Krizsan K."/>
            <person name="Foldi C."/>
            <person name="Dima B."/>
            <person name="Sanchez-Garcia M."/>
            <person name="Sanchez-Ramirez S."/>
            <person name="Szollosi G.J."/>
            <person name="Szarkandi J.G."/>
            <person name="Papp V."/>
            <person name="Albert L."/>
            <person name="Andreopoulos W."/>
            <person name="Angelini C."/>
            <person name="Antonin V."/>
            <person name="Barry K.W."/>
            <person name="Bougher N.L."/>
            <person name="Buchanan P."/>
            <person name="Buyck B."/>
            <person name="Bense V."/>
            <person name="Catcheside P."/>
            <person name="Chovatia M."/>
            <person name="Cooper J."/>
            <person name="Damon W."/>
            <person name="Desjardin D."/>
            <person name="Finy P."/>
            <person name="Geml J."/>
            <person name="Haridas S."/>
            <person name="Hughes K."/>
            <person name="Justo A."/>
            <person name="Karasinski D."/>
            <person name="Kautmanova I."/>
            <person name="Kiss B."/>
            <person name="Kocsube S."/>
            <person name="Kotiranta H."/>
            <person name="LaButti K.M."/>
            <person name="Lechner B.E."/>
            <person name="Liimatainen K."/>
            <person name="Lipzen A."/>
            <person name="Lukacs Z."/>
            <person name="Mihaltcheva S."/>
            <person name="Morgado L.N."/>
            <person name="Niskanen T."/>
            <person name="Noordeloos M.E."/>
            <person name="Ohm R.A."/>
            <person name="Ortiz-Santana B."/>
            <person name="Ovrebo C."/>
            <person name="Racz N."/>
            <person name="Riley R."/>
            <person name="Savchenko A."/>
            <person name="Shiryaev A."/>
            <person name="Soop K."/>
            <person name="Spirin V."/>
            <person name="Szebenyi C."/>
            <person name="Tomsovsky M."/>
            <person name="Tulloss R.E."/>
            <person name="Uehling J."/>
            <person name="Grigoriev I.V."/>
            <person name="Vagvolgyi C."/>
            <person name="Papp T."/>
            <person name="Martin F.M."/>
            <person name="Miettinen O."/>
            <person name="Hibbett D.S."/>
            <person name="Nagy L.G."/>
        </authorList>
    </citation>
    <scope>NUCLEOTIDE SEQUENCE [LARGE SCALE GENOMIC DNA]</scope>
    <source>
        <strain evidence="2 3">CBS 121175</strain>
    </source>
</reference>
<sequence>MRLSFNLLSGAVAIAVASYTASATPVGFLPNAAVRPPPPYEGCPGRICL</sequence>
<proteinExistence type="predicted"/>
<dbReference type="AlphaFoldDB" id="A0A5C3KS27"/>
<keyword evidence="3" id="KW-1185">Reference proteome</keyword>
<evidence type="ECO:0000256" key="1">
    <source>
        <dbReference type="SAM" id="SignalP"/>
    </source>
</evidence>
<dbReference type="EMBL" id="ML210227">
    <property type="protein sequence ID" value="TFK23015.1"/>
    <property type="molecule type" value="Genomic_DNA"/>
</dbReference>
<dbReference type="Proteomes" id="UP000307440">
    <property type="component" value="Unassembled WGS sequence"/>
</dbReference>
<keyword evidence="1" id="KW-0732">Signal</keyword>
<protein>
    <submittedName>
        <fullName evidence="2">Uncharacterized protein</fullName>
    </submittedName>
</protein>
<gene>
    <name evidence="2" type="ORF">FA15DRAFT_705839</name>
</gene>
<evidence type="ECO:0000313" key="2">
    <source>
        <dbReference type="EMBL" id="TFK23015.1"/>
    </source>
</evidence>
<feature type="chain" id="PRO_5023070625" evidence="1">
    <location>
        <begin position="24"/>
        <end position="49"/>
    </location>
</feature>
<evidence type="ECO:0000313" key="3">
    <source>
        <dbReference type="Proteomes" id="UP000307440"/>
    </source>
</evidence>
<feature type="signal peptide" evidence="1">
    <location>
        <begin position="1"/>
        <end position="23"/>
    </location>
</feature>
<name>A0A5C3KS27_COPMA</name>
<organism evidence="2 3">
    <name type="scientific">Coprinopsis marcescibilis</name>
    <name type="common">Agaric fungus</name>
    <name type="synonym">Psathyrella marcescibilis</name>
    <dbReference type="NCBI Taxonomy" id="230819"/>
    <lineage>
        <taxon>Eukaryota</taxon>
        <taxon>Fungi</taxon>
        <taxon>Dikarya</taxon>
        <taxon>Basidiomycota</taxon>
        <taxon>Agaricomycotina</taxon>
        <taxon>Agaricomycetes</taxon>
        <taxon>Agaricomycetidae</taxon>
        <taxon>Agaricales</taxon>
        <taxon>Agaricineae</taxon>
        <taxon>Psathyrellaceae</taxon>
        <taxon>Coprinopsis</taxon>
    </lineage>
</organism>
<accession>A0A5C3KS27</accession>